<sequence>MKPPGKPLPNEHADIGAAKTIRDRGFKIVRGDSAKLAV</sequence>
<protein>
    <submittedName>
        <fullName evidence="1">Uncharacterized protein</fullName>
    </submittedName>
</protein>
<dbReference type="AlphaFoldDB" id="A0A1Z4V8X1"/>
<reference evidence="1 2" key="1">
    <citation type="submission" date="2017-06" db="EMBL/GenBank/DDBJ databases">
        <title>Genome sequencing of cyanobaciteial culture collection at National Institute for Environmental Studies (NIES).</title>
        <authorList>
            <person name="Hirose Y."/>
            <person name="Shimura Y."/>
            <person name="Fujisawa T."/>
            <person name="Nakamura Y."/>
            <person name="Kawachi M."/>
        </authorList>
    </citation>
    <scope>NUCLEOTIDE SEQUENCE [LARGE SCALE GENOMIC DNA]</scope>
    <source>
        <strain evidence="1 2">NIES-806</strain>
    </source>
</reference>
<evidence type="ECO:0000313" key="2">
    <source>
        <dbReference type="Proteomes" id="UP000218702"/>
    </source>
</evidence>
<organism evidence="1 2">
    <name type="scientific">Dolichospermum compactum NIES-806</name>
    <dbReference type="NCBI Taxonomy" id="1973481"/>
    <lineage>
        <taxon>Bacteria</taxon>
        <taxon>Bacillati</taxon>
        <taxon>Cyanobacteriota</taxon>
        <taxon>Cyanophyceae</taxon>
        <taxon>Nostocales</taxon>
        <taxon>Aphanizomenonaceae</taxon>
        <taxon>Dolichospermum</taxon>
        <taxon>Dolichospermum compactum</taxon>
    </lineage>
</organism>
<name>A0A1Z4V8X1_9CYAN</name>
<evidence type="ECO:0000313" key="1">
    <source>
        <dbReference type="EMBL" id="BAZ87884.1"/>
    </source>
</evidence>
<gene>
    <name evidence="1" type="ORF">NIES806_41160</name>
</gene>
<dbReference type="Proteomes" id="UP000218702">
    <property type="component" value="Chromosome"/>
</dbReference>
<keyword evidence="2" id="KW-1185">Reference proteome</keyword>
<accession>A0A1Z4V8X1</accession>
<dbReference type="EMBL" id="AP018316">
    <property type="protein sequence ID" value="BAZ87884.1"/>
    <property type="molecule type" value="Genomic_DNA"/>
</dbReference>
<dbReference type="KEGG" id="dcm:NIES806_41160"/>
<proteinExistence type="predicted"/>